<proteinExistence type="predicted"/>
<dbReference type="GeneID" id="75026381"/>
<protein>
    <submittedName>
        <fullName evidence="1">Uncharacterized protein</fullName>
    </submittedName>
</protein>
<dbReference type="Proteomes" id="UP000215134">
    <property type="component" value="Chromosome 1"/>
</dbReference>
<organism evidence="1 2">
    <name type="scientific">Serratia ficaria</name>
    <dbReference type="NCBI Taxonomy" id="61651"/>
    <lineage>
        <taxon>Bacteria</taxon>
        <taxon>Pseudomonadati</taxon>
        <taxon>Pseudomonadota</taxon>
        <taxon>Gammaproteobacteria</taxon>
        <taxon>Enterobacterales</taxon>
        <taxon>Yersiniaceae</taxon>
        <taxon>Serratia</taxon>
    </lineage>
</organism>
<evidence type="ECO:0000313" key="2">
    <source>
        <dbReference type="Proteomes" id="UP000215134"/>
    </source>
</evidence>
<gene>
    <name evidence="1" type="ORF">SAMEA4384070_01206</name>
</gene>
<evidence type="ECO:0000313" key="1">
    <source>
        <dbReference type="EMBL" id="SNV95295.1"/>
    </source>
</evidence>
<dbReference type="RefSeq" id="WP_095096134.1">
    <property type="nucleotide sequence ID" value="NZ_CAMIQD010000001.1"/>
</dbReference>
<dbReference type="OrthoDB" id="9949803at2"/>
<keyword evidence="2" id="KW-1185">Reference proteome</keyword>
<name>A0A240BI14_SERFI</name>
<dbReference type="EMBL" id="LT906479">
    <property type="protein sequence ID" value="SNV95295.1"/>
    <property type="molecule type" value="Genomic_DNA"/>
</dbReference>
<dbReference type="AlphaFoldDB" id="A0A240BI14"/>
<sequence>MAISFTDIDSQASQLKKARAVLSLVVDALPNDAENEDYGWAISTAHSIVHDAIRALEKVVNDDLNAQRAHGKLEGQS</sequence>
<accession>A0A240BI14</accession>
<dbReference type="KEGG" id="sfj:SAMEA4384070_1206"/>
<reference evidence="1 2" key="1">
    <citation type="submission" date="2017-06" db="EMBL/GenBank/DDBJ databases">
        <authorList>
            <consortium name="Pathogen Informatics"/>
        </authorList>
    </citation>
    <scope>NUCLEOTIDE SEQUENCE [LARGE SCALE GENOMIC DNA]</scope>
    <source>
        <strain evidence="1 2">NCTC12148</strain>
    </source>
</reference>